<sequence length="86" mass="9202">MNRIIRRIASREAQKAVGQLIAYGKVSAVSAGPATTQRVNVYINGASTATPNVPVCSRSGTLVVGDEVILIRKDSVDMFVIDKKPM</sequence>
<dbReference type="Proteomes" id="UP000245634">
    <property type="component" value="Unassembled WGS sequence"/>
</dbReference>
<gene>
    <name evidence="1" type="ORF">C7459_11791</name>
</gene>
<comment type="caution">
    <text evidence="1">The sequence shown here is derived from an EMBL/GenBank/DDBJ whole genome shotgun (WGS) entry which is preliminary data.</text>
</comment>
<protein>
    <submittedName>
        <fullName evidence="1">Uncharacterized protein</fullName>
    </submittedName>
</protein>
<accession>A0A316D8Z7</accession>
<keyword evidence="2" id="KW-1185">Reference proteome</keyword>
<evidence type="ECO:0000313" key="2">
    <source>
        <dbReference type="Proteomes" id="UP000245634"/>
    </source>
</evidence>
<name>A0A316D8Z7_9BACL</name>
<dbReference type="AlphaFoldDB" id="A0A316D8Z7"/>
<evidence type="ECO:0000313" key="1">
    <source>
        <dbReference type="EMBL" id="PWK07492.1"/>
    </source>
</evidence>
<proteinExistence type="predicted"/>
<organism evidence="1 2">
    <name type="scientific">Tumebacillus permanentifrigoris</name>
    <dbReference type="NCBI Taxonomy" id="378543"/>
    <lineage>
        <taxon>Bacteria</taxon>
        <taxon>Bacillati</taxon>
        <taxon>Bacillota</taxon>
        <taxon>Bacilli</taxon>
        <taxon>Bacillales</taxon>
        <taxon>Alicyclobacillaceae</taxon>
        <taxon>Tumebacillus</taxon>
    </lineage>
</organism>
<reference evidence="1 2" key="1">
    <citation type="submission" date="2018-05" db="EMBL/GenBank/DDBJ databases">
        <title>Genomic Encyclopedia of Type Strains, Phase IV (KMG-IV): sequencing the most valuable type-strain genomes for metagenomic binning, comparative biology and taxonomic classification.</title>
        <authorList>
            <person name="Goeker M."/>
        </authorList>
    </citation>
    <scope>NUCLEOTIDE SEQUENCE [LARGE SCALE GENOMIC DNA]</scope>
    <source>
        <strain evidence="1 2">DSM 18773</strain>
    </source>
</reference>
<dbReference type="EMBL" id="QGGL01000017">
    <property type="protein sequence ID" value="PWK07492.1"/>
    <property type="molecule type" value="Genomic_DNA"/>
</dbReference>